<dbReference type="EMBL" id="JAINDJ010000007">
    <property type="protein sequence ID" value="KAG9443143.1"/>
    <property type="molecule type" value="Genomic_DNA"/>
</dbReference>
<gene>
    <name evidence="5" type="ORF">H6P81_018997</name>
</gene>
<feature type="region of interest" description="Disordered" evidence="2">
    <location>
        <begin position="66"/>
        <end position="179"/>
    </location>
</feature>
<feature type="region of interest" description="Disordered" evidence="2">
    <location>
        <begin position="225"/>
        <end position="298"/>
    </location>
</feature>
<name>A0AAV7E3J1_ARIFI</name>
<proteinExistence type="predicted"/>
<feature type="domain" description="DUF630" evidence="4">
    <location>
        <begin position="1"/>
        <end position="57"/>
    </location>
</feature>
<dbReference type="PANTHER" id="PTHR21450:SF41">
    <property type="entry name" value="RNA POLYMERASE SUBUNIT BETA, PUTATIVE (DUF630 AND DUF632)-RELATED"/>
    <property type="match status" value="1"/>
</dbReference>
<evidence type="ECO:0000256" key="2">
    <source>
        <dbReference type="SAM" id="MobiDB-lite"/>
    </source>
</evidence>
<organism evidence="5 6">
    <name type="scientific">Aristolochia fimbriata</name>
    <name type="common">White veined hardy Dutchman's pipe vine</name>
    <dbReference type="NCBI Taxonomy" id="158543"/>
    <lineage>
        <taxon>Eukaryota</taxon>
        <taxon>Viridiplantae</taxon>
        <taxon>Streptophyta</taxon>
        <taxon>Embryophyta</taxon>
        <taxon>Tracheophyta</taxon>
        <taxon>Spermatophyta</taxon>
        <taxon>Magnoliopsida</taxon>
        <taxon>Magnoliidae</taxon>
        <taxon>Piperales</taxon>
        <taxon>Aristolochiaceae</taxon>
        <taxon>Aristolochia</taxon>
    </lineage>
</organism>
<feature type="compositionally biased region" description="Low complexity" evidence="2">
    <location>
        <begin position="107"/>
        <end position="116"/>
    </location>
</feature>
<dbReference type="PANTHER" id="PTHR21450">
    <property type="entry name" value="PROTEIN ALTERED PHOSPHATE STARVATION RESPONSE 1"/>
    <property type="match status" value="1"/>
</dbReference>
<evidence type="ECO:0000256" key="1">
    <source>
        <dbReference type="SAM" id="Coils"/>
    </source>
</evidence>
<keyword evidence="1" id="KW-0175">Coiled coil</keyword>
<comment type="caution">
    <text evidence="5">The sequence shown here is derived from an EMBL/GenBank/DDBJ whole genome shotgun (WGS) entry which is preliminary data.</text>
</comment>
<feature type="compositionally biased region" description="Basic and acidic residues" evidence="2">
    <location>
        <begin position="287"/>
        <end position="296"/>
    </location>
</feature>
<dbReference type="Proteomes" id="UP000825729">
    <property type="component" value="Unassembled WGS sequence"/>
</dbReference>
<keyword evidence="6" id="KW-1185">Reference proteome</keyword>
<feature type="domain" description="DUF632" evidence="3">
    <location>
        <begin position="387"/>
        <end position="700"/>
    </location>
</feature>
<accession>A0AAV7E3J1</accession>
<reference evidence="5 6" key="1">
    <citation type="submission" date="2021-07" db="EMBL/GenBank/DDBJ databases">
        <title>The Aristolochia fimbriata genome: insights into angiosperm evolution, floral development and chemical biosynthesis.</title>
        <authorList>
            <person name="Jiao Y."/>
        </authorList>
    </citation>
    <scope>NUCLEOTIDE SEQUENCE [LARGE SCALE GENOMIC DNA]</scope>
    <source>
        <strain evidence="5">IBCAS-2021</strain>
        <tissue evidence="5">Leaf</tissue>
    </source>
</reference>
<evidence type="ECO:0000313" key="6">
    <source>
        <dbReference type="Proteomes" id="UP000825729"/>
    </source>
</evidence>
<dbReference type="AlphaFoldDB" id="A0AAV7E3J1"/>
<dbReference type="InterPro" id="IPR006868">
    <property type="entry name" value="DUF630"/>
</dbReference>
<dbReference type="Pfam" id="PF04782">
    <property type="entry name" value="DUF632"/>
    <property type="match status" value="1"/>
</dbReference>
<dbReference type="InterPro" id="IPR006867">
    <property type="entry name" value="DUF632"/>
</dbReference>
<dbReference type="Pfam" id="PF04783">
    <property type="entry name" value="DUF630"/>
    <property type="match status" value="1"/>
</dbReference>
<evidence type="ECO:0000313" key="5">
    <source>
        <dbReference type="EMBL" id="KAG9443143.1"/>
    </source>
</evidence>
<feature type="compositionally biased region" description="Basic and acidic residues" evidence="2">
    <location>
        <begin position="119"/>
        <end position="145"/>
    </location>
</feature>
<feature type="compositionally biased region" description="Pro residues" evidence="2">
    <location>
        <begin position="79"/>
        <end position="106"/>
    </location>
</feature>
<evidence type="ECO:0000259" key="3">
    <source>
        <dbReference type="Pfam" id="PF04782"/>
    </source>
</evidence>
<protein>
    <submittedName>
        <fullName evidence="5">Uncharacterized protein</fullName>
    </submittedName>
</protein>
<feature type="compositionally biased region" description="Low complexity" evidence="2">
    <location>
        <begin position="240"/>
        <end position="251"/>
    </location>
</feature>
<feature type="coiled-coil region" evidence="1">
    <location>
        <begin position="718"/>
        <end position="745"/>
    </location>
</feature>
<feature type="compositionally biased region" description="Polar residues" evidence="2">
    <location>
        <begin position="271"/>
        <end position="286"/>
    </location>
</feature>
<sequence length="815" mass="90368">MGCTGSKLDDLPAVSLCRDRYLLLDEAIRLRFALADAHVAYIHALRSIGFSLQRFFDGPFDAPPSPILPLPTHRKGDPDPLPLPDPDFVPPVAAVPPPAVASPLPPSHSHSNSGSHIHFHSDSDDEGSHLSGEDSSPLHDHEAPHTEYTYNYNFMRSQPPPASVSYEQHPRNPRTVQMTDSSYGYVPYAYPYQNSNAYSYPYTYPPPPQGGGGGMSSFFGSPSAYPGYPSSSSPPPPQRPSGGSDGASSSKAPPPPPSPPRASTWDFLNFFETNNDSFYPSQYTPSRDSKDVREEEGIPDLEDEEFQHEVVKEVYGEQKLVDSAGPGYSKVAPVEEEKRISGDGEEGGGLEYEVHMMDKNVVEKEVKAEERSNATAFKARGSLAVPEVVREIKAQFDRAAESANEISKMLEAGKLPYHRKGAAHRASSKMLNVITPSLSVVASQASIGEPSSAGKGGSFLVDLDEGKGMAAGNLSCTLEKLYIWEKKLYEEVKAEERMRIVLERKCRRLKHLDERGAEAHKLEAIQTVIRKLSTKIRIAIQVVDSISSRINKLRDEELWPQIDELIHGLIIMWKVMLECHQSQCQAISDARSLDAIASSEKLGQTHMEATLQLERDLLNWISCFYTWVCTQKGYVRALNGWLLKCLHQEPEVTPDGVAPFSPGRIGAPPVFVICNQWAQAMERISENEVVEAMQAFSSSVLGLWDRQKAEQQPVAMAHKDMDRRMKVLEKEEQRIQRDLDTVNKKLVFVSEQVGVPMPEQIVHNAHGASNGSLQGGLKLIFAAMERFSADSVKAYEELRVRTEEDRLARENAKVP</sequence>
<evidence type="ECO:0000259" key="4">
    <source>
        <dbReference type="Pfam" id="PF04783"/>
    </source>
</evidence>